<name>A0AA39Q276_9AGAR</name>
<sequence>MEDDEQDQLAVGMSMEGQDVLVPGPRKQAVMLSGALMIWGLPHGNLTTAVGRRISTWAANPKDFRGFESRRRRLSSGSGPESEADHLLIIEEESLRAYESWSVSSELHHFSLGLIGQALTGIYLYQSQ</sequence>
<dbReference type="EMBL" id="JAUEPU010000019">
    <property type="protein sequence ID" value="KAK0494770.1"/>
    <property type="molecule type" value="Genomic_DNA"/>
</dbReference>
<accession>A0AA39Q276</accession>
<gene>
    <name evidence="1" type="ORF">EDD18DRAFT_1106656</name>
</gene>
<proteinExistence type="predicted"/>
<organism evidence="1 2">
    <name type="scientific">Armillaria luteobubalina</name>
    <dbReference type="NCBI Taxonomy" id="153913"/>
    <lineage>
        <taxon>Eukaryota</taxon>
        <taxon>Fungi</taxon>
        <taxon>Dikarya</taxon>
        <taxon>Basidiomycota</taxon>
        <taxon>Agaricomycotina</taxon>
        <taxon>Agaricomycetes</taxon>
        <taxon>Agaricomycetidae</taxon>
        <taxon>Agaricales</taxon>
        <taxon>Marasmiineae</taxon>
        <taxon>Physalacriaceae</taxon>
        <taxon>Armillaria</taxon>
    </lineage>
</organism>
<dbReference type="AlphaFoldDB" id="A0AA39Q276"/>
<evidence type="ECO:0000313" key="1">
    <source>
        <dbReference type="EMBL" id="KAK0494770.1"/>
    </source>
</evidence>
<dbReference type="Proteomes" id="UP001175228">
    <property type="component" value="Unassembled WGS sequence"/>
</dbReference>
<protein>
    <submittedName>
        <fullName evidence="1">Uncharacterized protein</fullName>
    </submittedName>
</protein>
<comment type="caution">
    <text evidence="1">The sequence shown here is derived from an EMBL/GenBank/DDBJ whole genome shotgun (WGS) entry which is preliminary data.</text>
</comment>
<reference evidence="1" key="1">
    <citation type="submission" date="2023-06" db="EMBL/GenBank/DDBJ databases">
        <authorList>
            <consortium name="Lawrence Berkeley National Laboratory"/>
            <person name="Ahrendt S."/>
            <person name="Sahu N."/>
            <person name="Indic B."/>
            <person name="Wong-Bajracharya J."/>
            <person name="Merenyi Z."/>
            <person name="Ke H.-M."/>
            <person name="Monk M."/>
            <person name="Kocsube S."/>
            <person name="Drula E."/>
            <person name="Lipzen A."/>
            <person name="Balint B."/>
            <person name="Henrissat B."/>
            <person name="Andreopoulos B."/>
            <person name="Martin F.M."/>
            <person name="Harder C.B."/>
            <person name="Rigling D."/>
            <person name="Ford K.L."/>
            <person name="Foster G.D."/>
            <person name="Pangilinan J."/>
            <person name="Papanicolaou A."/>
            <person name="Barry K."/>
            <person name="LaButti K."/>
            <person name="Viragh M."/>
            <person name="Koriabine M."/>
            <person name="Yan M."/>
            <person name="Riley R."/>
            <person name="Champramary S."/>
            <person name="Plett K.L."/>
            <person name="Tsai I.J."/>
            <person name="Slot J."/>
            <person name="Sipos G."/>
            <person name="Plett J."/>
            <person name="Nagy L.G."/>
            <person name="Grigoriev I.V."/>
        </authorList>
    </citation>
    <scope>NUCLEOTIDE SEQUENCE</scope>
    <source>
        <strain evidence="1">HWK02</strain>
    </source>
</reference>
<keyword evidence="2" id="KW-1185">Reference proteome</keyword>
<evidence type="ECO:0000313" key="2">
    <source>
        <dbReference type="Proteomes" id="UP001175228"/>
    </source>
</evidence>